<evidence type="ECO:0008006" key="6">
    <source>
        <dbReference type="Google" id="ProtNLM"/>
    </source>
</evidence>
<sequence>MPKLVLRPQRPTNPLIWCFAIICTVLAIAVIIVGIVVFVIYVVERPKMPSVSVTYAHLDNIYYDQARTLSVKISIVIKVVNDNAKAHTSFYDMSYVLGFYGVEIAKLGADPFDVRKNSSIEFNYLVKSSSIPLSLGETETVNLSLRQNRMSFDLKGATKTRWRVGLVGSVKFWLNLNCELHLPVNGSSIYPHCTTKSK</sequence>
<dbReference type="PANTHER" id="PTHR31234:SF66">
    <property type="entry name" value="LATE EMBRYOGENESIS ABUNDANT PROTEIN"/>
    <property type="match status" value="1"/>
</dbReference>
<dbReference type="Proteomes" id="UP001642360">
    <property type="component" value="Unassembled WGS sequence"/>
</dbReference>
<keyword evidence="3" id="KW-0812">Transmembrane</keyword>
<dbReference type="GO" id="GO:0016020">
    <property type="term" value="C:membrane"/>
    <property type="evidence" value="ECO:0007669"/>
    <property type="project" value="UniProtKB-SubCell"/>
</dbReference>
<evidence type="ECO:0000313" key="5">
    <source>
        <dbReference type="Proteomes" id="UP001642360"/>
    </source>
</evidence>
<reference evidence="4 5" key="1">
    <citation type="submission" date="2024-02" db="EMBL/GenBank/DDBJ databases">
        <authorList>
            <person name="Vignale AGUSTIN F."/>
            <person name="Sosa J E."/>
            <person name="Modenutti C."/>
        </authorList>
    </citation>
    <scope>NUCLEOTIDE SEQUENCE [LARGE SCALE GENOMIC DNA]</scope>
</reference>
<evidence type="ECO:0000256" key="2">
    <source>
        <dbReference type="ARBA" id="ARBA00023136"/>
    </source>
</evidence>
<proteinExistence type="predicted"/>
<keyword evidence="2 3" id="KW-0472">Membrane</keyword>
<evidence type="ECO:0000256" key="3">
    <source>
        <dbReference type="SAM" id="Phobius"/>
    </source>
</evidence>
<feature type="transmembrane region" description="Helical" evidence="3">
    <location>
        <begin position="14"/>
        <end position="43"/>
    </location>
</feature>
<comment type="caution">
    <text evidence="4">The sequence shown here is derived from an EMBL/GenBank/DDBJ whole genome shotgun (WGS) entry which is preliminary data.</text>
</comment>
<dbReference type="PANTHER" id="PTHR31234">
    <property type="entry name" value="LATE EMBRYOGENESIS ABUNDANT (LEA) HYDROXYPROLINE-RICH GLYCOPROTEIN FAMILY"/>
    <property type="match status" value="1"/>
</dbReference>
<accession>A0ABC8RFH4</accession>
<keyword evidence="3" id="KW-1133">Transmembrane helix</keyword>
<dbReference type="AlphaFoldDB" id="A0ABC8RFH4"/>
<comment type="subcellular location">
    <subcellularLocation>
        <location evidence="1">Membrane</location>
    </subcellularLocation>
</comment>
<dbReference type="EMBL" id="CAUOFW020001325">
    <property type="protein sequence ID" value="CAK9143706.1"/>
    <property type="molecule type" value="Genomic_DNA"/>
</dbReference>
<gene>
    <name evidence="4" type="ORF">ILEXP_LOCUS11426</name>
</gene>
<protein>
    <recommendedName>
        <fullName evidence="6">Late embryogenesis abundant protein LEA-2 subgroup domain-containing protein</fullName>
    </recommendedName>
</protein>
<evidence type="ECO:0000256" key="1">
    <source>
        <dbReference type="ARBA" id="ARBA00004370"/>
    </source>
</evidence>
<dbReference type="InterPro" id="IPR044839">
    <property type="entry name" value="NDR1-like"/>
</dbReference>
<organism evidence="4 5">
    <name type="scientific">Ilex paraguariensis</name>
    <name type="common">yerba mate</name>
    <dbReference type="NCBI Taxonomy" id="185542"/>
    <lineage>
        <taxon>Eukaryota</taxon>
        <taxon>Viridiplantae</taxon>
        <taxon>Streptophyta</taxon>
        <taxon>Embryophyta</taxon>
        <taxon>Tracheophyta</taxon>
        <taxon>Spermatophyta</taxon>
        <taxon>Magnoliopsida</taxon>
        <taxon>eudicotyledons</taxon>
        <taxon>Gunneridae</taxon>
        <taxon>Pentapetalae</taxon>
        <taxon>asterids</taxon>
        <taxon>campanulids</taxon>
        <taxon>Aquifoliales</taxon>
        <taxon>Aquifoliaceae</taxon>
        <taxon>Ilex</taxon>
    </lineage>
</organism>
<name>A0ABC8RFH4_9AQUA</name>
<evidence type="ECO:0000313" key="4">
    <source>
        <dbReference type="EMBL" id="CAK9143706.1"/>
    </source>
</evidence>
<keyword evidence="5" id="KW-1185">Reference proteome</keyword>